<organism evidence="5 6">
    <name type="scientific">Candidatus Methylospira mobilis</name>
    <dbReference type="NCBI Taxonomy" id="1808979"/>
    <lineage>
        <taxon>Bacteria</taxon>
        <taxon>Pseudomonadati</taxon>
        <taxon>Pseudomonadota</taxon>
        <taxon>Gammaproteobacteria</taxon>
        <taxon>Methylococcales</taxon>
        <taxon>Methylococcaceae</taxon>
        <taxon>Candidatus Methylospira</taxon>
    </lineage>
</organism>
<dbReference type="SUPFAM" id="SSF54631">
    <property type="entry name" value="CBS-domain pair"/>
    <property type="match status" value="1"/>
</dbReference>
<dbReference type="PROSITE" id="PS51371">
    <property type="entry name" value="CBS"/>
    <property type="match status" value="2"/>
</dbReference>
<evidence type="ECO:0000259" key="4">
    <source>
        <dbReference type="PROSITE" id="PS51371"/>
    </source>
</evidence>
<accession>A0A5Q0BN60</accession>
<dbReference type="PANTHER" id="PTHR43080">
    <property type="entry name" value="CBS DOMAIN-CONTAINING PROTEIN CBSX3, MITOCHONDRIAL"/>
    <property type="match status" value="1"/>
</dbReference>
<dbReference type="InterPro" id="IPR051257">
    <property type="entry name" value="Diverse_CBS-Domain"/>
</dbReference>
<evidence type="ECO:0000259" key="3">
    <source>
        <dbReference type="PROSITE" id="PS50914"/>
    </source>
</evidence>
<dbReference type="PROSITE" id="PS50914">
    <property type="entry name" value="BON"/>
    <property type="match status" value="1"/>
</dbReference>
<dbReference type="AlphaFoldDB" id="A0A5Q0BN60"/>
<dbReference type="OrthoDB" id="9794094at2"/>
<keyword evidence="6" id="KW-1185">Reference proteome</keyword>
<feature type="domain" description="BON" evidence="3">
    <location>
        <begin position="180"/>
        <end position="248"/>
    </location>
</feature>
<sequence length="248" mass="27215">MTSNPIIPHAFIFKESSMKEEGSMKAKDVMVRDVVTVKSNCEAADAIKLLVEHDISALPVVDEKGVVIGVISEADFIHREEIGTDKHHPWWLEALTPASTLAGEFAKSYGRHVSEIMSTRVISALEDTPLDEIATLLEKYRIKRVPILGNDGKLAGIVSRSNLIQALASSPPRTNTSAASDRQIRLELLDRLGRQPWTDFGARNIIVSEGVVHLWGLVSSEEEHKALIALAEGVPGVARISDEMFPSY</sequence>
<dbReference type="CDD" id="cd04586">
    <property type="entry name" value="CBS_pair_BON_assoc"/>
    <property type="match status" value="1"/>
</dbReference>
<dbReference type="InterPro" id="IPR017080">
    <property type="entry name" value="UCP036990_CBS_BON"/>
</dbReference>
<dbReference type="EMBL" id="CP044205">
    <property type="protein sequence ID" value="QFY43548.1"/>
    <property type="molecule type" value="Genomic_DNA"/>
</dbReference>
<evidence type="ECO:0000256" key="2">
    <source>
        <dbReference type="PROSITE-ProRule" id="PRU00703"/>
    </source>
</evidence>
<protein>
    <submittedName>
        <fullName evidence="5">CBS domain-containing protein</fullName>
    </submittedName>
</protein>
<dbReference type="InterPro" id="IPR007055">
    <property type="entry name" value="BON_dom"/>
</dbReference>
<dbReference type="PIRSF" id="PIRSF036990">
    <property type="entry name" value="UCP036990_CBS_BON"/>
    <property type="match status" value="1"/>
</dbReference>
<proteinExistence type="predicted"/>
<dbReference type="Proteomes" id="UP000325755">
    <property type="component" value="Chromosome"/>
</dbReference>
<reference evidence="5 6" key="1">
    <citation type="submission" date="2019-09" db="EMBL/GenBank/DDBJ databases">
        <title>Ecophysiology of the spiral-shaped methanotroph Methylospira mobilis as revealed by the complete genome sequence.</title>
        <authorList>
            <person name="Oshkin I.Y."/>
            <person name="Dedysh S.N."/>
            <person name="Miroshnikov K."/>
            <person name="Danilova O.V."/>
            <person name="Hakobyan A."/>
            <person name="Liesack W."/>
        </authorList>
    </citation>
    <scope>NUCLEOTIDE SEQUENCE [LARGE SCALE GENOMIC DNA]</scope>
    <source>
        <strain evidence="5 6">Shm1</strain>
    </source>
</reference>
<evidence type="ECO:0000313" key="5">
    <source>
        <dbReference type="EMBL" id="QFY43548.1"/>
    </source>
</evidence>
<dbReference type="InParanoid" id="A0A5Q0BN60"/>
<dbReference type="InterPro" id="IPR046342">
    <property type="entry name" value="CBS_dom_sf"/>
</dbReference>
<feature type="domain" description="CBS" evidence="4">
    <location>
        <begin position="30"/>
        <end position="86"/>
    </location>
</feature>
<gene>
    <name evidence="5" type="ORF">F6R98_13735</name>
</gene>
<dbReference type="PANTHER" id="PTHR43080:SF26">
    <property type="entry name" value="REGULATORY PROTEIN"/>
    <property type="match status" value="1"/>
</dbReference>
<dbReference type="InterPro" id="IPR000644">
    <property type="entry name" value="CBS_dom"/>
</dbReference>
<dbReference type="Pfam" id="PF00571">
    <property type="entry name" value="CBS"/>
    <property type="match status" value="2"/>
</dbReference>
<dbReference type="SMART" id="SM00116">
    <property type="entry name" value="CBS"/>
    <property type="match status" value="2"/>
</dbReference>
<dbReference type="Gene3D" id="3.10.580.10">
    <property type="entry name" value="CBS-domain"/>
    <property type="match status" value="1"/>
</dbReference>
<evidence type="ECO:0000313" key="6">
    <source>
        <dbReference type="Proteomes" id="UP000325755"/>
    </source>
</evidence>
<name>A0A5Q0BN60_9GAMM</name>
<dbReference type="KEGG" id="mmob:F6R98_13735"/>
<dbReference type="Pfam" id="PF04972">
    <property type="entry name" value="BON"/>
    <property type="match status" value="1"/>
</dbReference>
<keyword evidence="1 2" id="KW-0129">CBS domain</keyword>
<feature type="domain" description="CBS" evidence="4">
    <location>
        <begin position="117"/>
        <end position="177"/>
    </location>
</feature>
<evidence type="ECO:0000256" key="1">
    <source>
        <dbReference type="ARBA" id="ARBA00023122"/>
    </source>
</evidence>